<dbReference type="EMBL" id="MIPT01000001">
    <property type="protein sequence ID" value="OHT21912.1"/>
    <property type="molecule type" value="Genomic_DNA"/>
</dbReference>
<dbReference type="Proteomes" id="UP000179467">
    <property type="component" value="Unassembled WGS sequence"/>
</dbReference>
<sequence length="219" mass="21995">MRVVIAAPVLMGLALSGCGPKALTLPDDPIDRAATCGVVAALGARAAGGGNVAAALPFDRQAGIMHYALLAGAEGKSFDQSRAAAVAARMPQLEAGISAGKWQDLAPACAAAYPQTQEPAGGPIDLPQDALRAETGCYALGAFLNKTLGGPTSAYKDRLAEFTPMNRALDAKIGAGIAARGLKPDAAVALRSEALATMVKLGPPAGVMASCVARFTPKG</sequence>
<reference evidence="1 2" key="1">
    <citation type="submission" date="2016-09" db="EMBL/GenBank/DDBJ databases">
        <title>Metabolic pathway, cell adaptation mechanisms and a novel monoxygenase revealed through proteogenomic-transcription analysis of a Sphingomonas haloaromaticamans strain degrading the fungicide ortho-phenylphenol.</title>
        <authorList>
            <person name="Perruchon C."/>
            <person name="Papadopoulou E.S."/>
            <person name="Rousidou C."/>
            <person name="Vasileiadis S."/>
            <person name="Tanou G."/>
            <person name="Amoutzias G."/>
            <person name="Molassiotis A."/>
            <person name="Karpouzas D.G."/>
        </authorList>
    </citation>
    <scope>NUCLEOTIDE SEQUENCE [LARGE SCALE GENOMIC DNA]</scope>
    <source>
        <strain evidence="1 2">P3</strain>
    </source>
</reference>
<evidence type="ECO:0000313" key="2">
    <source>
        <dbReference type="Proteomes" id="UP000179467"/>
    </source>
</evidence>
<gene>
    <name evidence="1" type="ORF">BHE75_03925</name>
</gene>
<organism evidence="1 2">
    <name type="scientific">Edaphosphingomonas haloaromaticamans</name>
    <dbReference type="NCBI Taxonomy" id="653954"/>
    <lineage>
        <taxon>Bacteria</taxon>
        <taxon>Pseudomonadati</taxon>
        <taxon>Pseudomonadota</taxon>
        <taxon>Alphaproteobacteria</taxon>
        <taxon>Sphingomonadales</taxon>
        <taxon>Rhizorhabdaceae</taxon>
        <taxon>Edaphosphingomonas</taxon>
    </lineage>
</organism>
<accession>A0A1S1HJ91</accession>
<dbReference type="OrthoDB" id="7551629at2"/>
<protein>
    <recommendedName>
        <fullName evidence="3">Lipoprotein</fullName>
    </recommendedName>
</protein>
<comment type="caution">
    <text evidence="1">The sequence shown here is derived from an EMBL/GenBank/DDBJ whole genome shotgun (WGS) entry which is preliminary data.</text>
</comment>
<proteinExistence type="predicted"/>
<name>A0A1S1HJ91_9SPHN</name>
<dbReference type="RefSeq" id="WP_070936164.1">
    <property type="nucleotide sequence ID" value="NZ_MIPT01000001.1"/>
</dbReference>
<dbReference type="AlphaFoldDB" id="A0A1S1HJ91"/>
<keyword evidence="2" id="KW-1185">Reference proteome</keyword>
<dbReference type="PROSITE" id="PS51257">
    <property type="entry name" value="PROKAR_LIPOPROTEIN"/>
    <property type="match status" value="1"/>
</dbReference>
<evidence type="ECO:0008006" key="3">
    <source>
        <dbReference type="Google" id="ProtNLM"/>
    </source>
</evidence>
<evidence type="ECO:0000313" key="1">
    <source>
        <dbReference type="EMBL" id="OHT21912.1"/>
    </source>
</evidence>